<dbReference type="GO" id="GO:0140664">
    <property type="term" value="F:ATP-dependent DNA damage sensor activity"/>
    <property type="evidence" value="ECO:0007669"/>
    <property type="project" value="InterPro"/>
</dbReference>
<dbReference type="PANTHER" id="PTHR10073">
    <property type="entry name" value="DNA MISMATCH REPAIR PROTEIN MLH, PMS, MUTL"/>
    <property type="match status" value="1"/>
</dbReference>
<dbReference type="InterPro" id="IPR037198">
    <property type="entry name" value="MutL_C_sf"/>
</dbReference>
<dbReference type="eggNOG" id="KOG1977">
    <property type="taxonomic scope" value="Eukaryota"/>
</dbReference>
<dbReference type="GO" id="GO:0061982">
    <property type="term" value="P:meiosis I cell cycle process"/>
    <property type="evidence" value="ECO:0007669"/>
    <property type="project" value="UniProtKB-ARBA"/>
</dbReference>
<dbReference type="SMART" id="SM00853">
    <property type="entry name" value="MutL_C"/>
    <property type="match status" value="1"/>
</dbReference>
<dbReference type="Gene3D" id="3.30.1370.100">
    <property type="entry name" value="MutL, C-terminal domain, regulatory subdomain"/>
    <property type="match status" value="1"/>
</dbReference>
<dbReference type="InterPro" id="IPR038973">
    <property type="entry name" value="MutL/Mlh/Pms-like"/>
</dbReference>
<dbReference type="FunCoup" id="A5E207">
    <property type="interactions" value="449"/>
</dbReference>
<organism evidence="4 5">
    <name type="scientific">Lodderomyces elongisporus (strain ATCC 11503 / CBS 2605 / JCM 1781 / NBRC 1676 / NRRL YB-4239)</name>
    <name type="common">Yeast</name>
    <name type="synonym">Saccharomyces elongisporus</name>
    <dbReference type="NCBI Taxonomy" id="379508"/>
    <lineage>
        <taxon>Eukaryota</taxon>
        <taxon>Fungi</taxon>
        <taxon>Dikarya</taxon>
        <taxon>Ascomycota</taxon>
        <taxon>Saccharomycotina</taxon>
        <taxon>Pichiomycetes</taxon>
        <taxon>Debaryomycetaceae</taxon>
        <taxon>Candida/Lodderomyces clade</taxon>
        <taxon>Lodderomyces</taxon>
    </lineage>
</organism>
<sequence length="702" mass="80924">MARLERLNDDVINQIKSHLRFNTIDSIIEHLLKDSLQRSPKNIIVKVYLDSLSIHLQDDGDGYTCKELEKLLSCASKPDPFATKAYSSSLLGYIGAVSQFSIVSKYKTAQNIFKMESNFQDGSVTIHNTDNLQMQVQKLMQTLTLMLMQTLPYKQFCEIETVTHGSVYRVENIFYNFPVRRKQIQAMAVHKIVNSIKLVFLKLLLFNLGVHLEFSIKDSHAPQFEQVFKLTSKHDDYGQTLLQSLFGLQITWQNIKARYKSFEITGIIGLEPVNSKTHQYIFVNNKLMAQSRKISAQFNEIFIKSGFGFNNISTSNNNVTTNSITKSTGKLIRKFPCFLIQVKSNDLAEIKEDSHSWMFIVDIIGKIFKTFVNANEKTNEGQIESEYLKLLPSPEKIHDKSREKNLTRSNQMNRIFKGRHFQPQGLTLILTMIQPLLCSPNYLTVGHNYNYNYNYNPDYNEDEINFGRLHLAPNNYRIIRQIDNKFILLMLFNNPLQHQLEVQQSPTPPPTPTAPQLVVLDQHASDERVKIEKLIKEFVDEMSANPGLRLCQPLIIDLHPHELQYLHQYASNFQLFGIEYIIIDQIKLAVTKLPKVLITKVGNNTKYMKDMLLQHSFDVNNKVKNQYFNIKDEDWFAISHNIPRAIIDLLNSKACRSAIMFGDPLTFTEMSSLIQELSRCKLPFQCAHGRPSVVPLARFVLK</sequence>
<dbReference type="SUPFAM" id="SSF55874">
    <property type="entry name" value="ATPase domain of HSP90 chaperone/DNA topoisomerase II/histidine kinase"/>
    <property type="match status" value="1"/>
</dbReference>
<keyword evidence="2" id="KW-0227">DNA damage</keyword>
<dbReference type="Gene3D" id="3.30.565.10">
    <property type="entry name" value="Histidine kinase-like ATPase, C-terminal domain"/>
    <property type="match status" value="1"/>
</dbReference>
<name>A5E207_LODEL</name>
<dbReference type="HOGENOM" id="CLU_005415_1_0_1"/>
<protein>
    <recommendedName>
        <fullName evidence="3">MutL C-terminal dimerisation domain-containing protein</fullName>
    </recommendedName>
</protein>
<evidence type="ECO:0000313" key="4">
    <source>
        <dbReference type="EMBL" id="EDK45465.1"/>
    </source>
</evidence>
<gene>
    <name evidence="4" type="ORF">LELG_03644</name>
</gene>
<dbReference type="PANTHER" id="PTHR10073:SF47">
    <property type="entry name" value="DNA MISMATCH REPAIR PROTEIN MLH3"/>
    <property type="match status" value="1"/>
</dbReference>
<comment type="similarity">
    <text evidence="1">Belongs to the DNA mismatch repair MutL/HexB family.</text>
</comment>
<dbReference type="InterPro" id="IPR014721">
    <property type="entry name" value="Ribsml_uS5_D2-typ_fold_subgr"/>
</dbReference>
<dbReference type="GeneID" id="5232672"/>
<feature type="domain" description="MutL C-terminal dimerisation" evidence="3">
    <location>
        <begin position="478"/>
        <end position="665"/>
    </location>
</feature>
<dbReference type="AlphaFoldDB" id="A5E207"/>
<proteinExistence type="inferred from homology"/>
<dbReference type="OMA" id="HEMHYLV"/>
<dbReference type="KEGG" id="lel:PVL30_003125"/>
<evidence type="ECO:0000256" key="2">
    <source>
        <dbReference type="ARBA" id="ARBA00022763"/>
    </source>
</evidence>
<dbReference type="SUPFAM" id="SSF118116">
    <property type="entry name" value="DNA mismatch repair protein MutL"/>
    <property type="match status" value="1"/>
</dbReference>
<dbReference type="VEuPathDB" id="FungiDB:LELG_03644"/>
<dbReference type="InterPro" id="IPR036890">
    <property type="entry name" value="HATPase_C_sf"/>
</dbReference>
<dbReference type="Gene3D" id="3.30.230.10">
    <property type="match status" value="1"/>
</dbReference>
<dbReference type="GO" id="GO:0032300">
    <property type="term" value="C:mismatch repair complex"/>
    <property type="evidence" value="ECO:0007669"/>
    <property type="project" value="InterPro"/>
</dbReference>
<keyword evidence="5" id="KW-1185">Reference proteome</keyword>
<dbReference type="InterPro" id="IPR042120">
    <property type="entry name" value="MutL_C_dimsub"/>
</dbReference>
<dbReference type="GO" id="GO:0006298">
    <property type="term" value="P:mismatch repair"/>
    <property type="evidence" value="ECO:0007669"/>
    <property type="project" value="InterPro"/>
</dbReference>
<accession>A5E207</accession>
<dbReference type="InterPro" id="IPR014790">
    <property type="entry name" value="MutL_C"/>
</dbReference>
<evidence type="ECO:0000256" key="1">
    <source>
        <dbReference type="ARBA" id="ARBA00006082"/>
    </source>
</evidence>
<dbReference type="Proteomes" id="UP000001996">
    <property type="component" value="Unassembled WGS sequence"/>
</dbReference>
<dbReference type="InParanoid" id="A5E207"/>
<dbReference type="Gene3D" id="3.30.1540.20">
    <property type="entry name" value="MutL, C-terminal domain, dimerisation subdomain"/>
    <property type="match status" value="1"/>
</dbReference>
<dbReference type="GO" id="GO:0005524">
    <property type="term" value="F:ATP binding"/>
    <property type="evidence" value="ECO:0007669"/>
    <property type="project" value="InterPro"/>
</dbReference>
<dbReference type="EMBL" id="CH981527">
    <property type="protein sequence ID" value="EDK45465.1"/>
    <property type="molecule type" value="Genomic_DNA"/>
</dbReference>
<evidence type="ECO:0000259" key="3">
    <source>
        <dbReference type="SMART" id="SM00853"/>
    </source>
</evidence>
<dbReference type="STRING" id="379508.A5E207"/>
<reference evidence="4 5" key="1">
    <citation type="journal article" date="2009" name="Nature">
        <title>Evolution of pathogenicity and sexual reproduction in eight Candida genomes.</title>
        <authorList>
            <person name="Butler G."/>
            <person name="Rasmussen M.D."/>
            <person name="Lin M.F."/>
            <person name="Santos M.A."/>
            <person name="Sakthikumar S."/>
            <person name="Munro C.A."/>
            <person name="Rheinbay E."/>
            <person name="Grabherr M."/>
            <person name="Forche A."/>
            <person name="Reedy J.L."/>
            <person name="Agrafioti I."/>
            <person name="Arnaud M.B."/>
            <person name="Bates S."/>
            <person name="Brown A.J."/>
            <person name="Brunke S."/>
            <person name="Costanzo M.C."/>
            <person name="Fitzpatrick D.A."/>
            <person name="de Groot P.W."/>
            <person name="Harris D."/>
            <person name="Hoyer L.L."/>
            <person name="Hube B."/>
            <person name="Klis F.M."/>
            <person name="Kodira C."/>
            <person name="Lennard N."/>
            <person name="Logue M.E."/>
            <person name="Martin R."/>
            <person name="Neiman A.M."/>
            <person name="Nikolaou E."/>
            <person name="Quail M.A."/>
            <person name="Quinn J."/>
            <person name="Santos M.C."/>
            <person name="Schmitzberger F.F."/>
            <person name="Sherlock G."/>
            <person name="Shah P."/>
            <person name="Silverstein K.A."/>
            <person name="Skrzypek M.S."/>
            <person name="Soll D."/>
            <person name="Staggs R."/>
            <person name="Stansfield I."/>
            <person name="Stumpf M.P."/>
            <person name="Sudbery P.E."/>
            <person name="Srikantha T."/>
            <person name="Zeng Q."/>
            <person name="Berman J."/>
            <person name="Berriman M."/>
            <person name="Heitman J."/>
            <person name="Gow N.A."/>
            <person name="Lorenz M.C."/>
            <person name="Birren B.W."/>
            <person name="Kellis M."/>
            <person name="Cuomo C.A."/>
        </authorList>
    </citation>
    <scope>NUCLEOTIDE SEQUENCE [LARGE SCALE GENOMIC DNA]</scope>
    <source>
        <strain evidence="5">ATCC 11503 / BCRC 21390 / CBS 2605 / JCM 1781 / NBRC 1676 / NRRL YB-4239</strain>
    </source>
</reference>
<evidence type="ECO:0000313" key="5">
    <source>
        <dbReference type="Proteomes" id="UP000001996"/>
    </source>
</evidence>
<dbReference type="OrthoDB" id="429932at2759"/>
<dbReference type="InterPro" id="IPR042121">
    <property type="entry name" value="MutL_C_regsub"/>
</dbReference>
<dbReference type="GO" id="GO:0016887">
    <property type="term" value="F:ATP hydrolysis activity"/>
    <property type="evidence" value="ECO:0007669"/>
    <property type="project" value="InterPro"/>
</dbReference>
<dbReference type="Pfam" id="PF08676">
    <property type="entry name" value="MutL_C"/>
    <property type="match status" value="1"/>
</dbReference>